<dbReference type="InterPro" id="IPR036873">
    <property type="entry name" value="Rhodanese-like_dom_sf"/>
</dbReference>
<comment type="caution">
    <text evidence="11">The sequence shown here is derived from an EMBL/GenBank/DDBJ whole genome shotgun (WGS) entry which is preliminary data.</text>
</comment>
<evidence type="ECO:0000256" key="5">
    <source>
        <dbReference type="ARBA" id="ARBA00022898"/>
    </source>
</evidence>
<feature type="domain" description="Rhodanese" evidence="10">
    <location>
        <begin position="596"/>
        <end position="690"/>
    </location>
</feature>
<evidence type="ECO:0000256" key="7">
    <source>
        <dbReference type="ARBA" id="ARBA00023014"/>
    </source>
</evidence>
<keyword evidence="7" id="KW-0411">Iron-sulfur</keyword>
<name>A0ABT5K7P4_9BURK</name>
<dbReference type="Gene3D" id="3.60.15.10">
    <property type="entry name" value="Ribonuclease Z/Hydroxyacylglutathione hydrolase-like"/>
    <property type="match status" value="1"/>
</dbReference>
<dbReference type="InterPro" id="IPR020578">
    <property type="entry name" value="Aminotrans_V_PyrdxlP_BS"/>
</dbReference>
<dbReference type="GO" id="GO:0008483">
    <property type="term" value="F:transaminase activity"/>
    <property type="evidence" value="ECO:0007669"/>
    <property type="project" value="UniProtKB-KW"/>
</dbReference>
<keyword evidence="4" id="KW-0479">Metal-binding</keyword>
<dbReference type="EC" id="2.8.1.7" evidence="3"/>
<comment type="cofactor">
    <cofactor evidence="1 9">
        <name>pyridoxal 5'-phosphate</name>
        <dbReference type="ChEBI" id="CHEBI:597326"/>
    </cofactor>
</comment>
<keyword evidence="11" id="KW-0808">Transferase</keyword>
<comment type="similarity">
    <text evidence="2">Belongs to the class-V pyridoxal-phosphate-dependent aminotransferase family. NifS/IscS subfamily.</text>
</comment>
<accession>A0ABT5K7P4</accession>
<dbReference type="Gene3D" id="3.40.250.10">
    <property type="entry name" value="Rhodanese-like domain"/>
    <property type="match status" value="1"/>
</dbReference>
<evidence type="ECO:0000313" key="11">
    <source>
        <dbReference type="EMBL" id="MDC8760821.1"/>
    </source>
</evidence>
<dbReference type="InterPro" id="IPR036866">
    <property type="entry name" value="RibonucZ/Hydroxyglut_hydro"/>
</dbReference>
<dbReference type="EMBL" id="JAQQXR010000019">
    <property type="protein sequence ID" value="MDC8760821.1"/>
    <property type="molecule type" value="Genomic_DNA"/>
</dbReference>
<dbReference type="InterPro" id="IPR015422">
    <property type="entry name" value="PyrdxlP-dep_Trfase_small"/>
</dbReference>
<dbReference type="PANTHER" id="PTHR11601">
    <property type="entry name" value="CYSTEINE DESULFURYLASE FAMILY MEMBER"/>
    <property type="match status" value="1"/>
</dbReference>
<dbReference type="CDD" id="cd00158">
    <property type="entry name" value="RHOD"/>
    <property type="match status" value="1"/>
</dbReference>
<dbReference type="InterPro" id="IPR015421">
    <property type="entry name" value="PyrdxlP-dep_Trfase_major"/>
</dbReference>
<keyword evidence="5" id="KW-0663">Pyridoxal phosphate</keyword>
<evidence type="ECO:0000256" key="1">
    <source>
        <dbReference type="ARBA" id="ARBA00001933"/>
    </source>
</evidence>
<dbReference type="Pfam" id="PF00266">
    <property type="entry name" value="Aminotran_5"/>
    <property type="match status" value="1"/>
</dbReference>
<dbReference type="PROSITE" id="PS50206">
    <property type="entry name" value="RHODANESE_3"/>
    <property type="match status" value="1"/>
</dbReference>
<dbReference type="SMART" id="SM00450">
    <property type="entry name" value="RHOD"/>
    <property type="match status" value="1"/>
</dbReference>
<dbReference type="PROSITE" id="PS00595">
    <property type="entry name" value="AA_TRANSFER_CLASS_5"/>
    <property type="match status" value="1"/>
</dbReference>
<dbReference type="PANTHER" id="PTHR11601:SF34">
    <property type="entry name" value="CYSTEINE DESULFURASE"/>
    <property type="match status" value="1"/>
</dbReference>
<protein>
    <recommendedName>
        <fullName evidence="3">cysteine desulfurase</fullName>
        <ecNumber evidence="3">2.8.1.7</ecNumber>
    </recommendedName>
</protein>
<evidence type="ECO:0000256" key="8">
    <source>
        <dbReference type="ARBA" id="ARBA00050776"/>
    </source>
</evidence>
<reference evidence="11 12" key="1">
    <citation type="submission" date="2022-10" db="EMBL/GenBank/DDBJ databases">
        <title>Janthinobacterium sp. hw3 Genome sequencing.</title>
        <authorList>
            <person name="Park S."/>
        </authorList>
    </citation>
    <scope>NUCLEOTIDE SEQUENCE [LARGE SCALE GENOMIC DNA]</scope>
    <source>
        <strain evidence="12">hw3</strain>
    </source>
</reference>
<evidence type="ECO:0000256" key="2">
    <source>
        <dbReference type="ARBA" id="ARBA00006490"/>
    </source>
</evidence>
<keyword evidence="6" id="KW-0408">Iron</keyword>
<evidence type="ECO:0000313" key="12">
    <source>
        <dbReference type="Proteomes" id="UP001221208"/>
    </source>
</evidence>
<dbReference type="Gene3D" id="1.10.260.50">
    <property type="match status" value="1"/>
</dbReference>
<dbReference type="InterPro" id="IPR000192">
    <property type="entry name" value="Aminotrans_V_dom"/>
</dbReference>
<dbReference type="Proteomes" id="UP001221208">
    <property type="component" value="Unassembled WGS sequence"/>
</dbReference>
<proteinExistence type="inferred from homology"/>
<dbReference type="InterPro" id="IPR015424">
    <property type="entry name" value="PyrdxlP-dep_Trfase"/>
</dbReference>
<dbReference type="Gene3D" id="3.40.640.10">
    <property type="entry name" value="Type I PLP-dependent aspartate aminotransferase-like (Major domain)"/>
    <property type="match status" value="1"/>
</dbReference>
<organism evidence="11 12">
    <name type="scientific">Janthinobacterium fluminis</name>
    <dbReference type="NCBI Taxonomy" id="2987524"/>
    <lineage>
        <taxon>Bacteria</taxon>
        <taxon>Pseudomonadati</taxon>
        <taxon>Pseudomonadota</taxon>
        <taxon>Betaproteobacteria</taxon>
        <taxon>Burkholderiales</taxon>
        <taxon>Oxalobacteraceae</taxon>
        <taxon>Janthinobacterium</taxon>
    </lineage>
</organism>
<dbReference type="Gene3D" id="3.90.1150.10">
    <property type="entry name" value="Aspartate Aminotransferase, domain 1"/>
    <property type="match status" value="1"/>
</dbReference>
<keyword evidence="11" id="KW-0032">Aminotransferase</keyword>
<evidence type="ECO:0000256" key="6">
    <source>
        <dbReference type="ARBA" id="ARBA00023004"/>
    </source>
</evidence>
<dbReference type="SUPFAM" id="SSF53383">
    <property type="entry name" value="PLP-dependent transferases"/>
    <property type="match status" value="1"/>
</dbReference>
<evidence type="ECO:0000256" key="9">
    <source>
        <dbReference type="RuleBase" id="RU004504"/>
    </source>
</evidence>
<comment type="catalytic activity">
    <reaction evidence="8">
        <text>(sulfur carrier)-H + L-cysteine = (sulfur carrier)-SH + L-alanine</text>
        <dbReference type="Rhea" id="RHEA:43892"/>
        <dbReference type="Rhea" id="RHEA-COMP:14737"/>
        <dbReference type="Rhea" id="RHEA-COMP:14739"/>
        <dbReference type="ChEBI" id="CHEBI:29917"/>
        <dbReference type="ChEBI" id="CHEBI:35235"/>
        <dbReference type="ChEBI" id="CHEBI:57972"/>
        <dbReference type="ChEBI" id="CHEBI:64428"/>
        <dbReference type="EC" id="2.8.1.7"/>
    </reaction>
</comment>
<dbReference type="InterPro" id="IPR001763">
    <property type="entry name" value="Rhodanese-like_dom"/>
</dbReference>
<dbReference type="Pfam" id="PF00581">
    <property type="entry name" value="Rhodanese"/>
    <property type="match status" value="1"/>
</dbReference>
<dbReference type="RefSeq" id="WP_273674834.1">
    <property type="nucleotide sequence ID" value="NZ_JAQQXR010000019.1"/>
</dbReference>
<dbReference type="SUPFAM" id="SSF52821">
    <property type="entry name" value="Rhodanese/Cell cycle control phosphatase"/>
    <property type="match status" value="1"/>
</dbReference>
<evidence type="ECO:0000259" key="10">
    <source>
        <dbReference type="PROSITE" id="PS50206"/>
    </source>
</evidence>
<evidence type="ECO:0000256" key="3">
    <source>
        <dbReference type="ARBA" id="ARBA00012239"/>
    </source>
</evidence>
<sequence length="693" mass="71227">MMTEIYLDGNATTAVLPAAAAAALHAMAQGFGNPSSTHATGLQAKAMLDGARARARRVVGAGDGRLMFNSGATEGIQTAVLSALCALRARRARGERTGSVLLYGATEHKAVPESLAHWNRLLGLDLELRALPVDGDGRHDLAALRAQVGEAALLCTMAANNETGVISDLDGIAAVLADSGSDAYWLVDCVQALGKLALNLGATRIDYAPFSGHKLYAPKGVGMLYVRAGAPFTPLIAGGGQESGQRSGTENMAGIAALGAVLAALEDGAVFRSHTQLEAMRERLVASLRRALPGVVFNMPMATSLPTTLNFSVPGLASKELLDLFDAARVRVSSGSACSSSKAAPSYVLEAMRLPHWRSGAAIRMSFGPHTDLAMIADACARIERCGEALRASCLVPSELAPSARDGVIQLGVDGACTWLLTDAASRSCVIIDPLAPLAGRLAAYVRCQDYRVAAILHTQAPPDGGAARQALLDELGGHGAAPAGDALGWPAHAAPLALGPQALVRVAAGAGRAYYLLGRAGAGGVAPQDVRFAFTGALAAAELDAARIELDTLLCPGHDEQNLLCSSLRAERGLVAAVDAGANLSAAGLEAFLLSHPNALLIDVREAYEHAAGGAAALGGRAALSVPLSRLGEHVGDWLRGERVPLVFFCRSGNRSGKAVACLHRLGYAAAWHVSGGMALGEAALAPLARAA</sequence>
<gene>
    <name evidence="11" type="ORF">OIK44_24855</name>
</gene>
<keyword evidence="12" id="KW-1185">Reference proteome</keyword>
<evidence type="ECO:0000256" key="4">
    <source>
        <dbReference type="ARBA" id="ARBA00022723"/>
    </source>
</evidence>